<dbReference type="RefSeq" id="WP_011734588.1">
    <property type="nucleotide sequence ID" value="NC_008609.1"/>
</dbReference>
<dbReference type="OrthoDB" id="122062at2"/>
<dbReference type="GO" id="GO:0016020">
    <property type="term" value="C:membrane"/>
    <property type="evidence" value="ECO:0007669"/>
    <property type="project" value="UniProtKB-SubCell"/>
</dbReference>
<dbReference type="Gene3D" id="1.20.1280.290">
    <property type="match status" value="1"/>
</dbReference>
<evidence type="ECO:0000313" key="7">
    <source>
        <dbReference type="Proteomes" id="UP000006732"/>
    </source>
</evidence>
<accession>A1ALQ5</accession>
<evidence type="ECO:0000256" key="1">
    <source>
        <dbReference type="ARBA" id="ARBA00004141"/>
    </source>
</evidence>
<dbReference type="eggNOG" id="COG4095">
    <property type="taxonomic scope" value="Bacteria"/>
</dbReference>
<protein>
    <recommendedName>
        <fullName evidence="8">MtN3 and saliva related transmembrane protein</fullName>
    </recommendedName>
</protein>
<dbReference type="EMBL" id="CP000482">
    <property type="protein sequence ID" value="ABK98275.1"/>
    <property type="molecule type" value="Genomic_DNA"/>
</dbReference>
<feature type="transmembrane region" description="Helical" evidence="5">
    <location>
        <begin position="35"/>
        <end position="55"/>
    </location>
</feature>
<dbReference type="Pfam" id="PF04193">
    <property type="entry name" value="PQ-loop"/>
    <property type="match status" value="1"/>
</dbReference>
<dbReference type="HOGENOM" id="CLU_135915_1_0_7"/>
<organism evidence="6 7">
    <name type="scientific">Pelobacter propionicus (strain DSM 2379 / NBRC 103807 / OttBd1)</name>
    <dbReference type="NCBI Taxonomy" id="338966"/>
    <lineage>
        <taxon>Bacteria</taxon>
        <taxon>Pseudomonadati</taxon>
        <taxon>Thermodesulfobacteriota</taxon>
        <taxon>Desulfuromonadia</taxon>
        <taxon>Desulfuromonadales</taxon>
        <taxon>Desulfuromonadaceae</taxon>
        <taxon>Pelobacter</taxon>
    </lineage>
</organism>
<feature type="transmembrane region" description="Helical" evidence="5">
    <location>
        <begin position="61"/>
        <end position="82"/>
    </location>
</feature>
<dbReference type="AlphaFoldDB" id="A1ALQ5"/>
<dbReference type="Proteomes" id="UP000006732">
    <property type="component" value="Chromosome"/>
</dbReference>
<evidence type="ECO:0000256" key="4">
    <source>
        <dbReference type="ARBA" id="ARBA00023136"/>
    </source>
</evidence>
<dbReference type="KEGG" id="ppd:Ppro_0644"/>
<gene>
    <name evidence="6" type="ordered locus">Ppro_0644</name>
</gene>
<keyword evidence="4 5" id="KW-0472">Membrane</keyword>
<reference evidence="6 7" key="1">
    <citation type="submission" date="2006-10" db="EMBL/GenBank/DDBJ databases">
        <title>Complete sequence of chromosome of Pelobacter propionicus DSM 2379.</title>
        <authorList>
            <consortium name="US DOE Joint Genome Institute"/>
            <person name="Copeland A."/>
            <person name="Lucas S."/>
            <person name="Lapidus A."/>
            <person name="Barry K."/>
            <person name="Detter J.C."/>
            <person name="Glavina del Rio T."/>
            <person name="Hammon N."/>
            <person name="Israni S."/>
            <person name="Dalin E."/>
            <person name="Tice H."/>
            <person name="Pitluck S."/>
            <person name="Saunders E."/>
            <person name="Brettin T."/>
            <person name="Bruce D."/>
            <person name="Han C."/>
            <person name="Tapia R."/>
            <person name="Schmutz J."/>
            <person name="Larimer F."/>
            <person name="Land M."/>
            <person name="Hauser L."/>
            <person name="Kyrpides N."/>
            <person name="Kim E."/>
            <person name="Lovley D."/>
            <person name="Richardson P."/>
        </authorList>
    </citation>
    <scope>NUCLEOTIDE SEQUENCE [LARGE SCALE GENOMIC DNA]</scope>
    <source>
        <strain evidence="7">DSM 2379 / NBRC 103807 / OttBd1</strain>
    </source>
</reference>
<keyword evidence="7" id="KW-1185">Reference proteome</keyword>
<evidence type="ECO:0000256" key="5">
    <source>
        <dbReference type="SAM" id="Phobius"/>
    </source>
</evidence>
<keyword evidence="2 5" id="KW-0812">Transmembrane</keyword>
<comment type="subcellular location">
    <subcellularLocation>
        <location evidence="1">Membrane</location>
        <topology evidence="1">Multi-pass membrane protein</topology>
    </subcellularLocation>
</comment>
<name>A1ALQ5_PELPD</name>
<dbReference type="InterPro" id="IPR047662">
    <property type="entry name" value="SemiSWEET"/>
</dbReference>
<proteinExistence type="predicted"/>
<evidence type="ECO:0008006" key="8">
    <source>
        <dbReference type="Google" id="ProtNLM"/>
    </source>
</evidence>
<dbReference type="GO" id="GO:0051119">
    <property type="term" value="F:sugar transmembrane transporter activity"/>
    <property type="evidence" value="ECO:0007669"/>
    <property type="project" value="InterPro"/>
</dbReference>
<dbReference type="NCBIfam" id="NF037968">
    <property type="entry name" value="SemiSWEET_2"/>
    <property type="match status" value="1"/>
</dbReference>
<evidence type="ECO:0000256" key="3">
    <source>
        <dbReference type="ARBA" id="ARBA00022989"/>
    </source>
</evidence>
<dbReference type="InterPro" id="IPR006603">
    <property type="entry name" value="PQ-loop_rpt"/>
</dbReference>
<sequence>MNPTNVGLVAGTLTSIAALPQVIKTLRTRHTRDISIWQPLLLSVGVALWMVYGMLIHDLPLILANIIPLACNCGLCVLKLYYDHNDGISP</sequence>
<evidence type="ECO:0000313" key="6">
    <source>
        <dbReference type="EMBL" id="ABK98275.1"/>
    </source>
</evidence>
<keyword evidence="3 5" id="KW-1133">Transmembrane helix</keyword>
<evidence type="ECO:0000256" key="2">
    <source>
        <dbReference type="ARBA" id="ARBA00022692"/>
    </source>
</evidence>